<evidence type="ECO:0000313" key="2">
    <source>
        <dbReference type="Proteomes" id="UP001642464"/>
    </source>
</evidence>
<protein>
    <submittedName>
        <fullName evidence="1">Elongation factor 3 (EF-3) (Eukaryotic elongation factor 3) (EEF3)</fullName>
    </submittedName>
</protein>
<comment type="caution">
    <text evidence="1">The sequence shown here is derived from an EMBL/GenBank/DDBJ whole genome shotgun (WGS) entry which is preliminary data.</text>
</comment>
<gene>
    <name evidence="1" type="ORF">SCF082_LOCUS11165</name>
</gene>
<dbReference type="GO" id="GO:0003746">
    <property type="term" value="F:translation elongation factor activity"/>
    <property type="evidence" value="ECO:0007669"/>
    <property type="project" value="UniProtKB-KW"/>
</dbReference>
<keyword evidence="2" id="KW-1185">Reference proteome</keyword>
<proteinExistence type="predicted"/>
<feature type="non-terminal residue" evidence="1">
    <location>
        <position position="154"/>
    </location>
</feature>
<dbReference type="EMBL" id="CAXAMM010006602">
    <property type="protein sequence ID" value="CAK9011614.1"/>
    <property type="molecule type" value="Genomic_DNA"/>
</dbReference>
<dbReference type="Proteomes" id="UP001642464">
    <property type="component" value="Unassembled WGS sequence"/>
</dbReference>
<accession>A0ABP0JBA4</accession>
<name>A0ABP0JBA4_9DINO</name>
<keyword evidence="1" id="KW-0251">Elongation factor</keyword>
<sequence>MRRVNSRWTGPRPARAASHRERLVRSTLKAAWSKFGLEEDPEITEYMVGVACTLIAEASTCQEAEAELLQSLGPILQAQELKAKYVSALCKALGRAVADSKEEDVEEDEGEELLCRCKDLILLYLGSSQLLLQDTTFELRKGHRYGIVGSNGTG</sequence>
<reference evidence="1 2" key="1">
    <citation type="submission" date="2024-02" db="EMBL/GenBank/DDBJ databases">
        <authorList>
            <person name="Chen Y."/>
            <person name="Shah S."/>
            <person name="Dougan E. K."/>
            <person name="Thang M."/>
            <person name="Chan C."/>
        </authorList>
    </citation>
    <scope>NUCLEOTIDE SEQUENCE [LARGE SCALE GENOMIC DNA]</scope>
</reference>
<evidence type="ECO:0000313" key="1">
    <source>
        <dbReference type="EMBL" id="CAK9011614.1"/>
    </source>
</evidence>
<keyword evidence="1" id="KW-0648">Protein biosynthesis</keyword>
<organism evidence="1 2">
    <name type="scientific">Durusdinium trenchii</name>
    <dbReference type="NCBI Taxonomy" id="1381693"/>
    <lineage>
        <taxon>Eukaryota</taxon>
        <taxon>Sar</taxon>
        <taxon>Alveolata</taxon>
        <taxon>Dinophyceae</taxon>
        <taxon>Suessiales</taxon>
        <taxon>Symbiodiniaceae</taxon>
        <taxon>Durusdinium</taxon>
    </lineage>
</organism>